<sequence length="105" mass="11673">MSPSVFYSLLFPASTIRRKRQSRESVGEGRGDCVSLSATVITKQRICAFLWSDAKTTCLWLQRAAPERCAQTKGRPQSHGCRSREKRFSPTGEILPGQKASTRGI</sequence>
<evidence type="ECO:0000313" key="3">
    <source>
        <dbReference type="Proteomes" id="UP000827986"/>
    </source>
</evidence>
<dbReference type="AlphaFoldDB" id="A0A9D3XPL8"/>
<comment type="caution">
    <text evidence="2">The sequence shown here is derived from an EMBL/GenBank/DDBJ whole genome shotgun (WGS) entry which is preliminary data.</text>
</comment>
<evidence type="ECO:0000256" key="1">
    <source>
        <dbReference type="SAM" id="MobiDB-lite"/>
    </source>
</evidence>
<keyword evidence="3" id="KW-1185">Reference proteome</keyword>
<protein>
    <submittedName>
        <fullName evidence="2">Uncharacterized protein</fullName>
    </submittedName>
</protein>
<reference evidence="2" key="1">
    <citation type="submission" date="2021-09" db="EMBL/GenBank/DDBJ databases">
        <title>The genome of Mauremys mutica provides insights into the evolution of semi-aquatic lifestyle.</title>
        <authorList>
            <person name="Gong S."/>
            <person name="Gao Y."/>
        </authorList>
    </citation>
    <scope>NUCLEOTIDE SEQUENCE</scope>
    <source>
        <strain evidence="2">MM-2020</strain>
        <tissue evidence="2">Muscle</tissue>
    </source>
</reference>
<gene>
    <name evidence="2" type="ORF">KIL84_014403</name>
</gene>
<dbReference type="EMBL" id="JAHDVG010000465">
    <property type="protein sequence ID" value="KAH1183787.1"/>
    <property type="molecule type" value="Genomic_DNA"/>
</dbReference>
<feature type="region of interest" description="Disordered" evidence="1">
    <location>
        <begin position="71"/>
        <end position="105"/>
    </location>
</feature>
<accession>A0A9D3XPL8</accession>
<proteinExistence type="predicted"/>
<organism evidence="2 3">
    <name type="scientific">Mauremys mutica</name>
    <name type="common">yellowpond turtle</name>
    <dbReference type="NCBI Taxonomy" id="74926"/>
    <lineage>
        <taxon>Eukaryota</taxon>
        <taxon>Metazoa</taxon>
        <taxon>Chordata</taxon>
        <taxon>Craniata</taxon>
        <taxon>Vertebrata</taxon>
        <taxon>Euteleostomi</taxon>
        <taxon>Archelosauria</taxon>
        <taxon>Testudinata</taxon>
        <taxon>Testudines</taxon>
        <taxon>Cryptodira</taxon>
        <taxon>Durocryptodira</taxon>
        <taxon>Testudinoidea</taxon>
        <taxon>Geoemydidae</taxon>
        <taxon>Geoemydinae</taxon>
        <taxon>Mauremys</taxon>
    </lineage>
</organism>
<evidence type="ECO:0000313" key="2">
    <source>
        <dbReference type="EMBL" id="KAH1183787.1"/>
    </source>
</evidence>
<dbReference type="Proteomes" id="UP000827986">
    <property type="component" value="Unassembled WGS sequence"/>
</dbReference>
<name>A0A9D3XPL8_9SAUR</name>